<keyword evidence="4" id="KW-0410">Iron transport</keyword>
<dbReference type="Gene3D" id="2.40.170.20">
    <property type="entry name" value="TonB-dependent receptor, beta-barrel domain"/>
    <property type="match status" value="1"/>
</dbReference>
<keyword evidence="8 12" id="KW-0798">TonB box</keyword>
<dbReference type="RefSeq" id="WP_104828942.1">
    <property type="nucleotide sequence ID" value="NZ_PJCH01000005.1"/>
</dbReference>
<keyword evidence="13" id="KW-0732">Signal</keyword>
<dbReference type="Pfam" id="PF00593">
    <property type="entry name" value="TonB_dep_Rec_b-barrel"/>
    <property type="match status" value="1"/>
</dbReference>
<dbReference type="Proteomes" id="UP000239504">
    <property type="component" value="Unassembled WGS sequence"/>
</dbReference>
<dbReference type="PANTHER" id="PTHR32552:SF81">
    <property type="entry name" value="TONB-DEPENDENT OUTER MEMBRANE RECEPTOR"/>
    <property type="match status" value="1"/>
</dbReference>
<keyword evidence="5 11" id="KW-0812">Transmembrane</keyword>
<reference evidence="16 17" key="1">
    <citation type="submission" date="2017-12" db="EMBL/GenBank/DDBJ databases">
        <authorList>
            <person name="Hurst M.R.H."/>
        </authorList>
    </citation>
    <scope>NUCLEOTIDE SEQUENCE [LARGE SCALE GENOMIC DNA]</scope>
    <source>
        <strain evidence="16 17">SY-3-19</strain>
    </source>
</reference>
<dbReference type="AlphaFoldDB" id="A0A2S7K5H5"/>
<keyword evidence="17" id="KW-1185">Reference proteome</keyword>
<feature type="domain" description="TonB-dependent receptor-like beta-barrel" evidence="14">
    <location>
        <begin position="320"/>
        <end position="715"/>
    </location>
</feature>
<evidence type="ECO:0000313" key="17">
    <source>
        <dbReference type="Proteomes" id="UP000239504"/>
    </source>
</evidence>
<evidence type="ECO:0000256" key="10">
    <source>
        <dbReference type="ARBA" id="ARBA00023237"/>
    </source>
</evidence>
<keyword evidence="2 11" id="KW-0813">Transport</keyword>
<dbReference type="Pfam" id="PF07715">
    <property type="entry name" value="Plug"/>
    <property type="match status" value="1"/>
</dbReference>
<evidence type="ECO:0000259" key="14">
    <source>
        <dbReference type="Pfam" id="PF00593"/>
    </source>
</evidence>
<dbReference type="InterPro" id="IPR036942">
    <property type="entry name" value="Beta-barrel_TonB_sf"/>
</dbReference>
<dbReference type="InterPro" id="IPR012910">
    <property type="entry name" value="Plug_dom"/>
</dbReference>
<dbReference type="OrthoDB" id="7223550at2"/>
<dbReference type="GO" id="GO:0009279">
    <property type="term" value="C:cell outer membrane"/>
    <property type="evidence" value="ECO:0007669"/>
    <property type="project" value="UniProtKB-SubCell"/>
</dbReference>
<comment type="similarity">
    <text evidence="11 12">Belongs to the TonB-dependent receptor family.</text>
</comment>
<feature type="domain" description="TonB-dependent receptor plug" evidence="15">
    <location>
        <begin position="57"/>
        <end position="164"/>
    </location>
</feature>
<evidence type="ECO:0000256" key="8">
    <source>
        <dbReference type="ARBA" id="ARBA00023077"/>
    </source>
</evidence>
<accession>A0A2S7K5H5</accession>
<keyword evidence="6" id="KW-0408">Iron</keyword>
<dbReference type="EMBL" id="PJCH01000005">
    <property type="protein sequence ID" value="PQA87698.1"/>
    <property type="molecule type" value="Genomic_DNA"/>
</dbReference>
<proteinExistence type="inferred from homology"/>
<keyword evidence="3 11" id="KW-1134">Transmembrane beta strand</keyword>
<evidence type="ECO:0000256" key="13">
    <source>
        <dbReference type="SAM" id="SignalP"/>
    </source>
</evidence>
<evidence type="ECO:0000313" key="16">
    <source>
        <dbReference type="EMBL" id="PQA87698.1"/>
    </source>
</evidence>
<keyword evidence="7" id="KW-0406">Ion transport</keyword>
<dbReference type="PROSITE" id="PS52016">
    <property type="entry name" value="TONB_DEPENDENT_REC_3"/>
    <property type="match status" value="1"/>
</dbReference>
<evidence type="ECO:0000256" key="5">
    <source>
        <dbReference type="ARBA" id="ARBA00022692"/>
    </source>
</evidence>
<organism evidence="16 17">
    <name type="scientific">Hyphococcus luteus</name>
    <dbReference type="NCBI Taxonomy" id="2058213"/>
    <lineage>
        <taxon>Bacteria</taxon>
        <taxon>Pseudomonadati</taxon>
        <taxon>Pseudomonadota</taxon>
        <taxon>Alphaproteobacteria</taxon>
        <taxon>Parvularculales</taxon>
        <taxon>Parvularculaceae</taxon>
        <taxon>Hyphococcus</taxon>
    </lineage>
</organism>
<evidence type="ECO:0000256" key="9">
    <source>
        <dbReference type="ARBA" id="ARBA00023136"/>
    </source>
</evidence>
<evidence type="ECO:0000256" key="4">
    <source>
        <dbReference type="ARBA" id="ARBA00022496"/>
    </source>
</evidence>
<dbReference type="InterPro" id="IPR000531">
    <property type="entry name" value="Beta-barrel_TonB"/>
</dbReference>
<keyword evidence="10 11" id="KW-0998">Cell outer membrane</keyword>
<comment type="subcellular location">
    <subcellularLocation>
        <location evidence="1 11">Cell outer membrane</location>
        <topology evidence="1 11">Multi-pass membrane protein</topology>
    </subcellularLocation>
</comment>
<evidence type="ECO:0000256" key="3">
    <source>
        <dbReference type="ARBA" id="ARBA00022452"/>
    </source>
</evidence>
<dbReference type="InterPro" id="IPR039426">
    <property type="entry name" value="TonB-dep_rcpt-like"/>
</dbReference>
<dbReference type="SUPFAM" id="SSF56935">
    <property type="entry name" value="Porins"/>
    <property type="match status" value="1"/>
</dbReference>
<feature type="chain" id="PRO_5015666353" description="TonB-dependent receptor" evidence="13">
    <location>
        <begin position="30"/>
        <end position="778"/>
    </location>
</feature>
<comment type="caution">
    <text evidence="16">The sequence shown here is derived from an EMBL/GenBank/DDBJ whole genome shotgun (WGS) entry which is preliminary data.</text>
</comment>
<evidence type="ECO:0000256" key="11">
    <source>
        <dbReference type="PROSITE-ProRule" id="PRU01360"/>
    </source>
</evidence>
<gene>
    <name evidence="16" type="ORF">CW354_04850</name>
</gene>
<evidence type="ECO:0008006" key="18">
    <source>
        <dbReference type="Google" id="ProtNLM"/>
    </source>
</evidence>
<name>A0A2S7K5H5_9PROT</name>
<feature type="signal peptide" evidence="13">
    <location>
        <begin position="1"/>
        <end position="29"/>
    </location>
</feature>
<sequence length="778" mass="83795">MKELVNKKIKVLMASTCLTVAVPAGHAVAQSYGEQSAKASTVDLIVVQARKRDESALEAPVVVSGVSRNVINERGLKGLTDIARVVPQLVIGDASSVSGGAISLRGITSGEQNHFNDQAVTFNFDGAVISRASVQRMALMDLEQVLVYKGPQALFFGKNAYAGVVDIQSANPTDEFEVGASLGYEFVGSEIRGEGYISGPLSDTVGARFAVYGSGLDGYFDNTAPDDPLVGPSDRDLPDHRELASRLTLTFDPSDRFDAVLKLNYQDVESAGTAAGQQLVSCPFGVSQVGGAVDGVGAPCRIDDKVERSDLGPNFKILDSDFGDVPYFEQQQFLGTLTANLEISDTLTLTSVSSIFDSYSEIMDNVNNATAAQFMVPSFQNLDVTEFSQELRLRTDFDSPVNFLLGGYYQHTDFDRVFKVAFRANAPIMLFNDSAKQKGDAYSVFAQATIDITDTLELAGGGRYSYEEKDFSIALAGVPAMTAVPKLDWDNFSPEATITWRPTANLTLFGSYKESFLSGGFNAGSGNLTLDRSFDEQTIKGWEGGVKSILLDGTLAFNVAAYTYDLDGLQILTQAGLDQFVTNAGAATVKGVEADFNWVTPIEGLSLLGAFTYNDAEYDEFVTTCYGGQTISLGCNLQPNGMGVFTAQDLSGSPLHRGPEVNFDGGFSFERSLSSRFVLGLNSNASYSSKYFADATLQPRSLQDEYWLVDAGVRLRDAENGIQIEFIGRNLGDEYYMVRAGDTIITGSGTGTSAGTLSDVNAVISRGRELWLRFSYSI</sequence>
<evidence type="ECO:0000256" key="12">
    <source>
        <dbReference type="RuleBase" id="RU003357"/>
    </source>
</evidence>
<evidence type="ECO:0000256" key="7">
    <source>
        <dbReference type="ARBA" id="ARBA00023065"/>
    </source>
</evidence>
<dbReference type="GO" id="GO:0006826">
    <property type="term" value="P:iron ion transport"/>
    <property type="evidence" value="ECO:0007669"/>
    <property type="project" value="UniProtKB-KW"/>
</dbReference>
<keyword evidence="9 11" id="KW-0472">Membrane</keyword>
<evidence type="ECO:0000256" key="1">
    <source>
        <dbReference type="ARBA" id="ARBA00004571"/>
    </source>
</evidence>
<protein>
    <recommendedName>
        <fullName evidence="18">TonB-dependent receptor</fullName>
    </recommendedName>
</protein>
<evidence type="ECO:0000256" key="6">
    <source>
        <dbReference type="ARBA" id="ARBA00023004"/>
    </source>
</evidence>
<evidence type="ECO:0000259" key="15">
    <source>
        <dbReference type="Pfam" id="PF07715"/>
    </source>
</evidence>
<evidence type="ECO:0000256" key="2">
    <source>
        <dbReference type="ARBA" id="ARBA00022448"/>
    </source>
</evidence>
<dbReference type="PANTHER" id="PTHR32552">
    <property type="entry name" value="FERRICHROME IRON RECEPTOR-RELATED"/>
    <property type="match status" value="1"/>
</dbReference>